<accession>A0AAV4BWA4</accession>
<keyword evidence="2" id="KW-1185">Reference proteome</keyword>
<dbReference type="AlphaFoldDB" id="A0AAV4BWA4"/>
<comment type="caution">
    <text evidence="1">The sequence shown here is derived from an EMBL/GenBank/DDBJ whole genome shotgun (WGS) entry which is preliminary data.</text>
</comment>
<dbReference type="InterPro" id="IPR038456">
    <property type="entry name" value="Macin_sf"/>
</dbReference>
<gene>
    <name evidence="1" type="ORF">PoB_005123500</name>
</gene>
<evidence type="ECO:0000313" key="1">
    <source>
        <dbReference type="EMBL" id="GFO24730.1"/>
    </source>
</evidence>
<protein>
    <submittedName>
        <fullName evidence="1">Mytimacin-2</fullName>
    </submittedName>
</protein>
<reference evidence="1 2" key="1">
    <citation type="journal article" date="2021" name="Elife">
        <title>Chloroplast acquisition without the gene transfer in kleptoplastic sea slugs, Plakobranchus ocellatus.</title>
        <authorList>
            <person name="Maeda T."/>
            <person name="Takahashi S."/>
            <person name="Yoshida T."/>
            <person name="Shimamura S."/>
            <person name="Takaki Y."/>
            <person name="Nagai Y."/>
            <person name="Toyoda A."/>
            <person name="Suzuki Y."/>
            <person name="Arimoto A."/>
            <person name="Ishii H."/>
            <person name="Satoh N."/>
            <person name="Nishiyama T."/>
            <person name="Hasebe M."/>
            <person name="Maruyama T."/>
            <person name="Minagawa J."/>
            <person name="Obokata J."/>
            <person name="Shigenobu S."/>
        </authorList>
    </citation>
    <scope>NUCLEOTIDE SEQUENCE [LARGE SCALE GENOMIC DNA]</scope>
</reference>
<dbReference type="Gene3D" id="3.30.30.100">
    <property type="match status" value="1"/>
</dbReference>
<organism evidence="1 2">
    <name type="scientific">Plakobranchus ocellatus</name>
    <dbReference type="NCBI Taxonomy" id="259542"/>
    <lineage>
        <taxon>Eukaryota</taxon>
        <taxon>Metazoa</taxon>
        <taxon>Spiralia</taxon>
        <taxon>Lophotrochozoa</taxon>
        <taxon>Mollusca</taxon>
        <taxon>Gastropoda</taxon>
        <taxon>Heterobranchia</taxon>
        <taxon>Euthyneura</taxon>
        <taxon>Panpulmonata</taxon>
        <taxon>Sacoglossa</taxon>
        <taxon>Placobranchoidea</taxon>
        <taxon>Plakobranchidae</taxon>
        <taxon>Plakobranchus</taxon>
    </lineage>
</organism>
<name>A0AAV4BWA4_9GAST</name>
<evidence type="ECO:0000313" key="2">
    <source>
        <dbReference type="Proteomes" id="UP000735302"/>
    </source>
</evidence>
<sequence length="226" mass="25079">MSQLLCLCAIHRQVSLIICVTKLHALVIRTAMVSRILRGHVMAPPFPLSNKATDVRPGCKTKRIAPTLRQVADLVCARTKERGYFKTCIVGHVNCCFQCGPTLTATSVLQVSRDKSRRLQCGPTLTVALCTVKLAKIFCSEPADLASSQTLWQKRQCTAFSKQGLSLQTIKSQSLARRTWSDQVLTLFVEILLDRCRRKCGRRGGNCRLAPSSCPLSSKAYQCQCY</sequence>
<proteinExistence type="predicted"/>
<dbReference type="Proteomes" id="UP000735302">
    <property type="component" value="Unassembled WGS sequence"/>
</dbReference>
<dbReference type="EMBL" id="BLXT01005617">
    <property type="protein sequence ID" value="GFO24730.1"/>
    <property type="molecule type" value="Genomic_DNA"/>
</dbReference>